<dbReference type="AlphaFoldDB" id="A0A377A5H7"/>
<reference evidence="1 2" key="1">
    <citation type="submission" date="2018-06" db="EMBL/GenBank/DDBJ databases">
        <authorList>
            <consortium name="Pathogen Informatics"/>
            <person name="Doyle S."/>
        </authorList>
    </citation>
    <scope>NUCLEOTIDE SEQUENCE [LARGE SCALE GENOMIC DNA]</scope>
    <source>
        <strain evidence="1 2">NCTC8179</strain>
    </source>
</reference>
<organism evidence="1 2">
    <name type="scientific">Escherichia coli</name>
    <dbReference type="NCBI Taxonomy" id="562"/>
    <lineage>
        <taxon>Bacteria</taxon>
        <taxon>Pseudomonadati</taxon>
        <taxon>Pseudomonadota</taxon>
        <taxon>Gammaproteobacteria</taxon>
        <taxon>Enterobacterales</taxon>
        <taxon>Enterobacteriaceae</taxon>
        <taxon>Escherichia</taxon>
    </lineage>
</organism>
<evidence type="ECO:0000313" key="1">
    <source>
        <dbReference type="EMBL" id="STK93394.1"/>
    </source>
</evidence>
<gene>
    <name evidence="1" type="ORF">NCTC8179_04190</name>
</gene>
<dbReference type="EMBL" id="UGEB01000001">
    <property type="protein sequence ID" value="STK93394.1"/>
    <property type="molecule type" value="Genomic_DNA"/>
</dbReference>
<name>A0A377A5H7_ECOLX</name>
<protein>
    <submittedName>
        <fullName evidence="1">Uncharacterized protein</fullName>
    </submittedName>
</protein>
<dbReference type="Proteomes" id="UP000255543">
    <property type="component" value="Unassembled WGS sequence"/>
</dbReference>
<accession>A0A377A5H7</accession>
<evidence type="ECO:0000313" key="2">
    <source>
        <dbReference type="Proteomes" id="UP000255543"/>
    </source>
</evidence>
<sequence>MRAKTGICKNPHRYNPTFLSLPEYQGQEGRHKCAACAFELGIKDALEGRAMAQNDLVLANIPFSQAGTVRHRDAYEAYVRGWRLIHSNNDIFEAPIRRFFCLHDSAQVCTIFLNDFLYFRPAWRLDPSRIRTCTKNAFFLRAGDGGNSPRFRG</sequence>
<proteinExistence type="predicted"/>